<proteinExistence type="predicted"/>
<dbReference type="STRING" id="215243.A0A0D2DWA6"/>
<dbReference type="GeneID" id="27360467"/>
<evidence type="ECO:0008006" key="3">
    <source>
        <dbReference type="Google" id="ProtNLM"/>
    </source>
</evidence>
<dbReference type="EMBL" id="KN847339">
    <property type="protein sequence ID" value="KIW39809.1"/>
    <property type="molecule type" value="Genomic_DNA"/>
</dbReference>
<keyword evidence="2" id="KW-1185">Reference proteome</keyword>
<reference evidence="1 2" key="1">
    <citation type="submission" date="2015-01" db="EMBL/GenBank/DDBJ databases">
        <title>The Genome Sequence of Exophiala oligosperma CBS72588.</title>
        <authorList>
            <consortium name="The Broad Institute Genomics Platform"/>
            <person name="Cuomo C."/>
            <person name="de Hoog S."/>
            <person name="Gorbushina A."/>
            <person name="Stielow B."/>
            <person name="Teixiera M."/>
            <person name="Abouelleil A."/>
            <person name="Chapman S.B."/>
            <person name="Priest M."/>
            <person name="Young S.K."/>
            <person name="Wortman J."/>
            <person name="Nusbaum C."/>
            <person name="Birren B."/>
        </authorList>
    </citation>
    <scope>NUCLEOTIDE SEQUENCE [LARGE SCALE GENOMIC DNA]</scope>
    <source>
        <strain evidence="1 2">CBS 72588</strain>
    </source>
</reference>
<sequence length="178" mass="20243">MAAANPLGPQPDFQLIANEILKIANTPAIAGGQEILNEMRAIREQSARMEIALQESIANVRREVGNVQRDVGNVRRDLMTMMRVSNHNNAARVQNAHMENRTPNLSPFLNPVTGEGIPYFPLTVDELEGLNRRRLRGLLQQLDIQYRPRENQEALMRMLRAHIGLRATRTPSPHERKR</sequence>
<dbReference type="RefSeq" id="XP_016260025.1">
    <property type="nucleotide sequence ID" value="XM_016409717.1"/>
</dbReference>
<accession>A0A0D2DWA6</accession>
<name>A0A0D2DWA6_9EURO</name>
<dbReference type="AlphaFoldDB" id="A0A0D2DWA6"/>
<protein>
    <recommendedName>
        <fullName evidence="3">SAP domain-containing protein</fullName>
    </recommendedName>
</protein>
<dbReference type="Proteomes" id="UP000053342">
    <property type="component" value="Unassembled WGS sequence"/>
</dbReference>
<gene>
    <name evidence="1" type="ORF">PV06_08393</name>
</gene>
<evidence type="ECO:0000313" key="1">
    <source>
        <dbReference type="EMBL" id="KIW39809.1"/>
    </source>
</evidence>
<dbReference type="HOGENOM" id="CLU_097230_0_0_1"/>
<organism evidence="1 2">
    <name type="scientific">Exophiala oligosperma</name>
    <dbReference type="NCBI Taxonomy" id="215243"/>
    <lineage>
        <taxon>Eukaryota</taxon>
        <taxon>Fungi</taxon>
        <taxon>Dikarya</taxon>
        <taxon>Ascomycota</taxon>
        <taxon>Pezizomycotina</taxon>
        <taxon>Eurotiomycetes</taxon>
        <taxon>Chaetothyriomycetidae</taxon>
        <taxon>Chaetothyriales</taxon>
        <taxon>Herpotrichiellaceae</taxon>
        <taxon>Exophiala</taxon>
    </lineage>
</organism>
<dbReference type="OrthoDB" id="4120486at2759"/>
<dbReference type="VEuPathDB" id="FungiDB:PV06_08393"/>
<evidence type="ECO:0000313" key="2">
    <source>
        <dbReference type="Proteomes" id="UP000053342"/>
    </source>
</evidence>